<feature type="compositionally biased region" description="Gly residues" evidence="1">
    <location>
        <begin position="128"/>
        <end position="137"/>
    </location>
</feature>
<dbReference type="Pfam" id="PF14901">
    <property type="entry name" value="Jiv90"/>
    <property type="match status" value="1"/>
</dbReference>
<dbReference type="PANTHER" id="PTHR44665">
    <property type="entry name" value="DNAJ HOMOLOG SUBFAMILY C MEMBER 14"/>
    <property type="match status" value="1"/>
</dbReference>
<feature type="region of interest" description="Disordered" evidence="1">
    <location>
        <begin position="174"/>
        <end position="281"/>
    </location>
</feature>
<feature type="compositionally biased region" description="Basic and acidic residues" evidence="1">
    <location>
        <begin position="210"/>
        <end position="222"/>
    </location>
</feature>
<feature type="compositionally biased region" description="Basic residues" evidence="1">
    <location>
        <begin position="257"/>
        <end position="274"/>
    </location>
</feature>
<dbReference type="OrthoDB" id="1507364at2759"/>
<feature type="compositionally biased region" description="Low complexity" evidence="1">
    <location>
        <begin position="754"/>
        <end position="766"/>
    </location>
</feature>
<dbReference type="InterPro" id="IPR032843">
    <property type="entry name" value="Jiv"/>
</dbReference>
<dbReference type="InterPro" id="IPR036869">
    <property type="entry name" value="J_dom_sf"/>
</dbReference>
<feature type="compositionally biased region" description="Acidic residues" evidence="1">
    <location>
        <begin position="193"/>
        <end position="209"/>
    </location>
</feature>
<proteinExistence type="predicted"/>
<dbReference type="PANTHER" id="PTHR44665:SF1">
    <property type="entry name" value="DNAJ HOMOLOG SUBFAMILY C MEMBER 14"/>
    <property type="match status" value="1"/>
</dbReference>
<dbReference type="GO" id="GO:0050780">
    <property type="term" value="F:dopamine receptor binding"/>
    <property type="evidence" value="ECO:0007669"/>
    <property type="project" value="TreeGrafter"/>
</dbReference>
<organism evidence="3 4">
    <name type="scientific">Synaphobranchus kaupii</name>
    <name type="common">Kaup's arrowtooth eel</name>
    <dbReference type="NCBI Taxonomy" id="118154"/>
    <lineage>
        <taxon>Eukaryota</taxon>
        <taxon>Metazoa</taxon>
        <taxon>Chordata</taxon>
        <taxon>Craniata</taxon>
        <taxon>Vertebrata</taxon>
        <taxon>Euteleostomi</taxon>
        <taxon>Actinopterygii</taxon>
        <taxon>Neopterygii</taxon>
        <taxon>Teleostei</taxon>
        <taxon>Anguilliformes</taxon>
        <taxon>Synaphobranchidae</taxon>
        <taxon>Synaphobranchus</taxon>
    </lineage>
</organism>
<name>A0A9Q1FGJ0_SYNKA</name>
<feature type="compositionally biased region" description="Low complexity" evidence="1">
    <location>
        <begin position="693"/>
        <end position="702"/>
    </location>
</feature>
<feature type="compositionally biased region" description="Pro residues" evidence="1">
    <location>
        <begin position="703"/>
        <end position="727"/>
    </location>
</feature>
<protein>
    <recommendedName>
        <fullName evidence="2">J domain-containing protein</fullName>
    </recommendedName>
</protein>
<dbReference type="CDD" id="cd06257">
    <property type="entry name" value="DnaJ"/>
    <property type="match status" value="1"/>
</dbReference>
<feature type="region of interest" description="Disordered" evidence="1">
    <location>
        <begin position="641"/>
        <end position="813"/>
    </location>
</feature>
<gene>
    <name evidence="3" type="ORF">SKAU_G00150630</name>
</gene>
<feature type="compositionally biased region" description="Basic and acidic residues" evidence="1">
    <location>
        <begin position="1"/>
        <end position="12"/>
    </location>
</feature>
<sequence length="926" mass="99429">MDKPGDAGREPQETTPAPQGRGCGGSAVGNGVCHGHPHLHVPDPAHLLKTGGDVEGGGGLWASPTVGVETCGALKEDRQGEQEEAEDFLGGEQQEVAEPHLEGLFDIGLRKLANEARFGPPSSTSGYFSGGGGVGPGEGDDTETWRLSGEGEMADDLEAPFLFPRDALLQEDEGVSEPGHLGHDRSEDPGRDGEEEEEEEEEEGGDEDDREGRGEEGRDSRAGGDQGARRPGGGKRGRGRGEQAASASSKTPLSGGGRHKQARRRNHHHHHQGRSRGPAGSRVAVACRELLAESLRPWCLSCLRMVVELIVLVAHRCGEAVEAGGTALYDSGSLLLRKATDLPVLKAEAGRLLGGARRLAGLLSGRGRRAAASCLGSLRLAALLGHARARGILGRLGGERGQRWWAAFRDSRVWKGAAALWEKADGVFRGRGQQASSPCGVGRGSPGEELERLLELSQIPEDQLDPFAVLGVEASASDTELKRAYRQLAVQVHPDKNKHPRAGEAFKVLRAAWDVVSNPETRREYELKRMAETELSRSMNEFLIKLQDDLKEAMNTMMCTKCEGKHKRFEMERDPSEARFCGECNKRHGAEEGDFWAESSMLGLRITYFAFMDGKVYDITEWAGCQRIGISPDTHRVPYHISFGSKNNSSSSSSSSSSAARHRAPSEPPPGPASPADLQDFFSRIFHGGGPNGMAANGGFFPPGAPPHQPPRAGPGPGGPFSAPPPSAGFFGPGGQRADPAEPRTEGTKPPPQAEESPQALSALSSAPPPISTEMQGCSKPHWPSFPPPALPEQRPGRTEQAHAGRRRPSRWRNPRALCWTPLTHPAERRPRRLVRRPVTPEPAALLTDISNERFLACSSGGFRGSASSSPPVSSKATSRMARDRTRSESGLNIRRAVCFPASDFIHHHHPLLAVSRLSAIAPRVP</sequence>
<feature type="compositionally biased region" description="Low complexity" evidence="1">
    <location>
        <begin position="862"/>
        <end position="879"/>
    </location>
</feature>
<dbReference type="SUPFAM" id="SSF46565">
    <property type="entry name" value="Chaperone J-domain"/>
    <property type="match status" value="1"/>
</dbReference>
<feature type="region of interest" description="Disordered" evidence="1">
    <location>
        <begin position="119"/>
        <end position="146"/>
    </location>
</feature>
<accession>A0A9Q1FGJ0</accession>
<evidence type="ECO:0000313" key="4">
    <source>
        <dbReference type="Proteomes" id="UP001152622"/>
    </source>
</evidence>
<feature type="compositionally biased region" description="Basic and acidic residues" evidence="1">
    <location>
        <begin position="180"/>
        <end position="192"/>
    </location>
</feature>
<dbReference type="InterPro" id="IPR052317">
    <property type="entry name" value="Viral_replicn-host_int_reg"/>
</dbReference>
<evidence type="ECO:0000313" key="3">
    <source>
        <dbReference type="EMBL" id="KAJ8358538.1"/>
    </source>
</evidence>
<keyword evidence="4" id="KW-1185">Reference proteome</keyword>
<feature type="region of interest" description="Disordered" evidence="1">
    <location>
        <begin position="862"/>
        <end position="888"/>
    </location>
</feature>
<dbReference type="AlphaFoldDB" id="A0A9Q1FGJ0"/>
<evidence type="ECO:0000259" key="2">
    <source>
        <dbReference type="PROSITE" id="PS50076"/>
    </source>
</evidence>
<dbReference type="SMART" id="SM00271">
    <property type="entry name" value="DnaJ"/>
    <property type="match status" value="1"/>
</dbReference>
<dbReference type="PROSITE" id="PS50076">
    <property type="entry name" value="DNAJ_2"/>
    <property type="match status" value="1"/>
</dbReference>
<evidence type="ECO:0000256" key="1">
    <source>
        <dbReference type="SAM" id="MobiDB-lite"/>
    </source>
</evidence>
<feature type="region of interest" description="Disordered" evidence="1">
    <location>
        <begin position="1"/>
        <end position="29"/>
    </location>
</feature>
<dbReference type="InterPro" id="IPR001623">
    <property type="entry name" value="DnaJ_domain"/>
</dbReference>
<dbReference type="PRINTS" id="PR00625">
    <property type="entry name" value="JDOMAIN"/>
</dbReference>
<feature type="domain" description="J" evidence="2">
    <location>
        <begin position="465"/>
        <end position="529"/>
    </location>
</feature>
<dbReference type="Pfam" id="PF00226">
    <property type="entry name" value="DnaJ"/>
    <property type="match status" value="1"/>
</dbReference>
<comment type="caution">
    <text evidence="3">The sequence shown here is derived from an EMBL/GenBank/DDBJ whole genome shotgun (WGS) entry which is preliminary data.</text>
</comment>
<feature type="compositionally biased region" description="Basic residues" evidence="1">
    <location>
        <begin position="804"/>
        <end position="813"/>
    </location>
</feature>
<feature type="compositionally biased region" description="Low complexity" evidence="1">
    <location>
        <begin position="649"/>
        <end position="658"/>
    </location>
</feature>
<dbReference type="EMBL" id="JAINUF010000005">
    <property type="protein sequence ID" value="KAJ8358538.1"/>
    <property type="molecule type" value="Genomic_DNA"/>
</dbReference>
<reference evidence="3" key="1">
    <citation type="journal article" date="2023" name="Science">
        <title>Genome structures resolve the early diversification of teleost fishes.</title>
        <authorList>
            <person name="Parey E."/>
            <person name="Louis A."/>
            <person name="Montfort J."/>
            <person name="Bouchez O."/>
            <person name="Roques C."/>
            <person name="Iampietro C."/>
            <person name="Lluch J."/>
            <person name="Castinel A."/>
            <person name="Donnadieu C."/>
            <person name="Desvignes T."/>
            <person name="Floi Bucao C."/>
            <person name="Jouanno E."/>
            <person name="Wen M."/>
            <person name="Mejri S."/>
            <person name="Dirks R."/>
            <person name="Jansen H."/>
            <person name="Henkel C."/>
            <person name="Chen W.J."/>
            <person name="Zahm M."/>
            <person name="Cabau C."/>
            <person name="Klopp C."/>
            <person name="Thompson A.W."/>
            <person name="Robinson-Rechavi M."/>
            <person name="Braasch I."/>
            <person name="Lecointre G."/>
            <person name="Bobe J."/>
            <person name="Postlethwait J.H."/>
            <person name="Berthelot C."/>
            <person name="Roest Crollius H."/>
            <person name="Guiguen Y."/>
        </authorList>
    </citation>
    <scope>NUCLEOTIDE SEQUENCE</scope>
    <source>
        <strain evidence="3">WJC10195</strain>
    </source>
</reference>
<dbReference type="Gene3D" id="1.10.287.110">
    <property type="entry name" value="DnaJ domain"/>
    <property type="match status" value="1"/>
</dbReference>
<dbReference type="Proteomes" id="UP001152622">
    <property type="component" value="Chromosome 5"/>
</dbReference>